<dbReference type="AlphaFoldDB" id="A0A1X2HM23"/>
<comment type="function">
    <text evidence="2 3">Regulatory subunit of casein kinase II/CK2. As part of the kinase complex regulates the basal catalytic activity of the alpha subunit a constitutively active serine/threonine-protein kinase that phosphorylates a large number of substrates containing acidic residues C-terminal to the phosphorylated serine or threonine.</text>
</comment>
<dbReference type="STRING" id="13706.A0A1X2HM23"/>
<comment type="caution">
    <text evidence="4">The sequence shown here is derived from an EMBL/GenBank/DDBJ whole genome shotgun (WGS) entry which is preliminary data.</text>
</comment>
<evidence type="ECO:0000256" key="3">
    <source>
        <dbReference type="RuleBase" id="RU361268"/>
    </source>
</evidence>
<evidence type="ECO:0000256" key="2">
    <source>
        <dbReference type="ARBA" id="ARBA00045899"/>
    </source>
</evidence>
<dbReference type="InParanoid" id="A0A1X2HM23"/>
<protein>
    <recommendedName>
        <fullName evidence="3">Casein kinase II subunit beta</fullName>
        <shortName evidence="3">CK II beta</shortName>
    </recommendedName>
</protein>
<name>A0A1X2HM23_SYNRA</name>
<dbReference type="Pfam" id="PF01214">
    <property type="entry name" value="CK_II_beta"/>
    <property type="match status" value="1"/>
</dbReference>
<dbReference type="GO" id="GO:0019887">
    <property type="term" value="F:protein kinase regulator activity"/>
    <property type="evidence" value="ECO:0007669"/>
    <property type="project" value="InterPro"/>
</dbReference>
<dbReference type="OMA" id="WIHWFCK"/>
<dbReference type="EMBL" id="MCGN01000002">
    <property type="protein sequence ID" value="ORZ00332.1"/>
    <property type="molecule type" value="Genomic_DNA"/>
</dbReference>
<keyword evidence="4" id="KW-0418">Kinase</keyword>
<dbReference type="Gene3D" id="2.20.25.20">
    <property type="match status" value="1"/>
</dbReference>
<dbReference type="SUPFAM" id="SSF57798">
    <property type="entry name" value="Casein kinase II beta subunit"/>
    <property type="match status" value="1"/>
</dbReference>
<dbReference type="InterPro" id="IPR035991">
    <property type="entry name" value="Casein_kinase_II_beta-like"/>
</dbReference>
<dbReference type="PRINTS" id="PR00472">
    <property type="entry name" value="CASNKINASEII"/>
</dbReference>
<dbReference type="FunFam" id="2.20.25.20:FF:000001">
    <property type="entry name" value="Casein kinase II subunit beta"/>
    <property type="match status" value="1"/>
</dbReference>
<accession>A0A1X2HM23</accession>
<dbReference type="InterPro" id="IPR000704">
    <property type="entry name" value="Casein_kinase_II_reg-sub"/>
</dbReference>
<dbReference type="OrthoDB" id="2275560at2759"/>
<dbReference type="Proteomes" id="UP000242180">
    <property type="component" value="Unassembled WGS sequence"/>
</dbReference>
<keyword evidence="4" id="KW-0808">Transferase</keyword>
<sequence length="229" mass="26400">MEQGDEDVVLDDASSESGAQSWISWFCSSAGNEVYCQVPEDYIEDSFNLIGLSSETLYKESLEMILDVEPRDEDEYNTKVPDVSLLVPFAAQLYGRIHQRYITTQLGLHQVYEKYRQNDYEVCPRYLCYGTQMIPCGQHDLLPHTPLRMYCPSCQDLYASSRYSAIDGSHFGTTFPHLFMLTFGDYIRPALKPLAPREPNVQRVYVPRLFGFRIHPRSHAGSRAFWLRS</sequence>
<proteinExistence type="inferred from homology"/>
<dbReference type="GO" id="GO:0034456">
    <property type="term" value="C:UTP-C complex"/>
    <property type="evidence" value="ECO:0007669"/>
    <property type="project" value="TreeGrafter"/>
</dbReference>
<dbReference type="PANTHER" id="PTHR11740">
    <property type="entry name" value="CASEIN KINASE II SUBUNIT BETA"/>
    <property type="match status" value="1"/>
</dbReference>
<dbReference type="SMART" id="SM01085">
    <property type="entry name" value="CK_II_beta"/>
    <property type="match status" value="1"/>
</dbReference>
<dbReference type="InterPro" id="IPR016149">
    <property type="entry name" value="Casein_kin_II_reg-sub_N"/>
</dbReference>
<dbReference type="PANTHER" id="PTHR11740:SF0">
    <property type="entry name" value="CASEIN KINASE II SUBUNIT BETA"/>
    <property type="match status" value="1"/>
</dbReference>
<gene>
    <name evidence="4" type="ORF">BCR43DRAFT_485040</name>
</gene>
<evidence type="ECO:0000313" key="5">
    <source>
        <dbReference type="Proteomes" id="UP000242180"/>
    </source>
</evidence>
<evidence type="ECO:0000256" key="1">
    <source>
        <dbReference type="ARBA" id="ARBA00006941"/>
    </source>
</evidence>
<organism evidence="4 5">
    <name type="scientific">Syncephalastrum racemosum</name>
    <name type="common">Filamentous fungus</name>
    <dbReference type="NCBI Taxonomy" id="13706"/>
    <lineage>
        <taxon>Eukaryota</taxon>
        <taxon>Fungi</taxon>
        <taxon>Fungi incertae sedis</taxon>
        <taxon>Mucoromycota</taxon>
        <taxon>Mucoromycotina</taxon>
        <taxon>Mucoromycetes</taxon>
        <taxon>Mucorales</taxon>
        <taxon>Syncephalastraceae</taxon>
        <taxon>Syncephalastrum</taxon>
    </lineage>
</organism>
<keyword evidence="5" id="KW-1185">Reference proteome</keyword>
<dbReference type="Gene3D" id="1.10.1820.10">
    <property type="entry name" value="protein kinase ck2 holoenzyme, chain C, domain 1"/>
    <property type="match status" value="1"/>
</dbReference>
<dbReference type="GO" id="GO:0016301">
    <property type="term" value="F:kinase activity"/>
    <property type="evidence" value="ECO:0007669"/>
    <property type="project" value="UniProtKB-KW"/>
</dbReference>
<reference evidence="4 5" key="1">
    <citation type="submission" date="2016-07" db="EMBL/GenBank/DDBJ databases">
        <title>Pervasive Adenine N6-methylation of Active Genes in Fungi.</title>
        <authorList>
            <consortium name="DOE Joint Genome Institute"/>
            <person name="Mondo S.J."/>
            <person name="Dannebaum R.O."/>
            <person name="Kuo R.C."/>
            <person name="Labutti K."/>
            <person name="Haridas S."/>
            <person name="Kuo A."/>
            <person name="Salamov A."/>
            <person name="Ahrendt S.R."/>
            <person name="Lipzen A."/>
            <person name="Sullivan W."/>
            <person name="Andreopoulos W.B."/>
            <person name="Clum A."/>
            <person name="Lindquist E."/>
            <person name="Daum C."/>
            <person name="Ramamoorthy G.K."/>
            <person name="Gryganskyi A."/>
            <person name="Culley D."/>
            <person name="Magnuson J.K."/>
            <person name="James T.Y."/>
            <person name="O'Malley M.A."/>
            <person name="Stajich J.E."/>
            <person name="Spatafora J.W."/>
            <person name="Visel A."/>
            <person name="Grigoriev I.V."/>
        </authorList>
    </citation>
    <scope>NUCLEOTIDE SEQUENCE [LARGE SCALE GENOMIC DNA]</scope>
    <source>
        <strain evidence="4 5">NRRL 2496</strain>
    </source>
</reference>
<comment type="subunit">
    <text evidence="3">Tetramer of two alpha and two beta subunits.</text>
</comment>
<comment type="similarity">
    <text evidence="1 3">Belongs to the casein kinase 2 subunit beta family.</text>
</comment>
<dbReference type="GO" id="GO:0005956">
    <property type="term" value="C:protein kinase CK2 complex"/>
    <property type="evidence" value="ECO:0007669"/>
    <property type="project" value="UniProtKB-UniRule"/>
</dbReference>
<dbReference type="GO" id="GO:0006359">
    <property type="term" value="P:regulation of transcription by RNA polymerase III"/>
    <property type="evidence" value="ECO:0007669"/>
    <property type="project" value="TreeGrafter"/>
</dbReference>
<dbReference type="GO" id="GO:0005737">
    <property type="term" value="C:cytoplasm"/>
    <property type="evidence" value="ECO:0007669"/>
    <property type="project" value="TreeGrafter"/>
</dbReference>
<evidence type="ECO:0000313" key="4">
    <source>
        <dbReference type="EMBL" id="ORZ00332.1"/>
    </source>
</evidence>